<feature type="transmembrane region" description="Helical" evidence="5">
    <location>
        <begin position="383"/>
        <end position="407"/>
    </location>
</feature>
<keyword evidence="4 5" id="KW-0472">Membrane</keyword>
<dbReference type="STRING" id="174720.A0A0N5BIT2"/>
<dbReference type="PROSITE" id="PS50850">
    <property type="entry name" value="MFS"/>
    <property type="match status" value="1"/>
</dbReference>
<feature type="transmembrane region" description="Helical" evidence="5">
    <location>
        <begin position="32"/>
        <end position="57"/>
    </location>
</feature>
<dbReference type="GO" id="GO:0016020">
    <property type="term" value="C:membrane"/>
    <property type="evidence" value="ECO:0007669"/>
    <property type="project" value="UniProtKB-SubCell"/>
</dbReference>
<dbReference type="InterPro" id="IPR020846">
    <property type="entry name" value="MFS_dom"/>
</dbReference>
<organism evidence="7 8">
    <name type="scientific">Strongyloides papillosus</name>
    <name type="common">Intestinal threadworm</name>
    <dbReference type="NCBI Taxonomy" id="174720"/>
    <lineage>
        <taxon>Eukaryota</taxon>
        <taxon>Metazoa</taxon>
        <taxon>Ecdysozoa</taxon>
        <taxon>Nematoda</taxon>
        <taxon>Chromadorea</taxon>
        <taxon>Rhabditida</taxon>
        <taxon>Tylenchina</taxon>
        <taxon>Panagrolaimomorpha</taxon>
        <taxon>Strongyloidoidea</taxon>
        <taxon>Strongyloididae</taxon>
        <taxon>Strongyloides</taxon>
    </lineage>
</organism>
<evidence type="ECO:0000256" key="2">
    <source>
        <dbReference type="ARBA" id="ARBA00022692"/>
    </source>
</evidence>
<reference evidence="8" key="1">
    <citation type="submission" date="2017-02" db="UniProtKB">
        <authorList>
            <consortium name="WormBaseParasite"/>
        </authorList>
    </citation>
    <scope>IDENTIFICATION</scope>
</reference>
<feature type="transmembrane region" description="Helical" evidence="5">
    <location>
        <begin position="359"/>
        <end position="376"/>
    </location>
</feature>
<feature type="transmembrane region" description="Helical" evidence="5">
    <location>
        <begin position="215"/>
        <end position="236"/>
    </location>
</feature>
<evidence type="ECO:0000256" key="1">
    <source>
        <dbReference type="ARBA" id="ARBA00004141"/>
    </source>
</evidence>
<dbReference type="InterPro" id="IPR036259">
    <property type="entry name" value="MFS_trans_sf"/>
</dbReference>
<evidence type="ECO:0000313" key="7">
    <source>
        <dbReference type="Proteomes" id="UP000046392"/>
    </source>
</evidence>
<comment type="subcellular location">
    <subcellularLocation>
        <location evidence="1">Membrane</location>
        <topology evidence="1">Multi-pass membrane protein</topology>
    </subcellularLocation>
</comment>
<proteinExistence type="predicted"/>
<protein>
    <submittedName>
        <fullName evidence="8">MFS domain-containing protein</fullName>
    </submittedName>
</protein>
<feature type="transmembrane region" description="Helical" evidence="5">
    <location>
        <begin position="189"/>
        <end position="209"/>
    </location>
</feature>
<evidence type="ECO:0000256" key="5">
    <source>
        <dbReference type="SAM" id="Phobius"/>
    </source>
</evidence>
<accession>A0A0N5BIT2</accession>
<evidence type="ECO:0000256" key="4">
    <source>
        <dbReference type="ARBA" id="ARBA00023136"/>
    </source>
</evidence>
<keyword evidence="3 5" id="KW-1133">Transmembrane helix</keyword>
<keyword evidence="2 5" id="KW-0812">Transmembrane</keyword>
<dbReference type="Proteomes" id="UP000046392">
    <property type="component" value="Unplaced"/>
</dbReference>
<dbReference type="SUPFAM" id="SSF103473">
    <property type="entry name" value="MFS general substrate transporter"/>
    <property type="match status" value="1"/>
</dbReference>
<feature type="domain" description="Major facilitator superfamily (MFS) profile" evidence="6">
    <location>
        <begin position="36"/>
        <end position="501"/>
    </location>
</feature>
<evidence type="ECO:0000313" key="8">
    <source>
        <dbReference type="WBParaSite" id="SPAL_0000586200.1"/>
    </source>
</evidence>
<dbReference type="AlphaFoldDB" id="A0A0N5BIT2"/>
<name>A0A0N5BIT2_STREA</name>
<feature type="transmembrane region" description="Helical" evidence="5">
    <location>
        <begin position="102"/>
        <end position="122"/>
    </location>
</feature>
<dbReference type="InterPro" id="IPR011701">
    <property type="entry name" value="MFS"/>
</dbReference>
<dbReference type="WBParaSite" id="SPAL_0000586200.1">
    <property type="protein sequence ID" value="SPAL_0000586200.1"/>
    <property type="gene ID" value="SPAL_0000586200"/>
</dbReference>
<feature type="transmembrane region" description="Helical" evidence="5">
    <location>
        <begin position="327"/>
        <end position="347"/>
    </location>
</feature>
<evidence type="ECO:0000259" key="6">
    <source>
        <dbReference type="PROSITE" id="PS50850"/>
    </source>
</evidence>
<feature type="transmembrane region" description="Helical" evidence="5">
    <location>
        <begin position="154"/>
        <end position="177"/>
    </location>
</feature>
<dbReference type="PANTHER" id="PTHR24064">
    <property type="entry name" value="SOLUTE CARRIER FAMILY 22 MEMBER"/>
    <property type="match status" value="1"/>
</dbReference>
<keyword evidence="7" id="KW-1185">Reference proteome</keyword>
<feature type="transmembrane region" description="Helical" evidence="5">
    <location>
        <begin position="129"/>
        <end position="148"/>
    </location>
</feature>
<dbReference type="GO" id="GO:0022857">
    <property type="term" value="F:transmembrane transporter activity"/>
    <property type="evidence" value="ECO:0007669"/>
    <property type="project" value="InterPro"/>
</dbReference>
<dbReference type="Pfam" id="PF07690">
    <property type="entry name" value="MFS_1"/>
    <property type="match status" value="1"/>
</dbReference>
<sequence>MKKSDLSLMLSSDRNLNDVNIKKTNHHDLGNYQILLFIITNIGLFPTAASMLVGILFEPSKEYCQIYNNGMKNVENSKLEYEFHSIFITWQLHCQNSFLHKIVTTFVMVGATIGAITSGYISDNNGRKPIIVGSLLLMVITNLMISIVGTYGWYIFSIIFFIQGCGVGAYMSSHLILIIENLENPRSRLLVVCLNAWPLGLCFTALISYLTRHWIYFHILTSITSLIMALLLYFFAHESHIWLNQNNLPSKALKIKDSINKFNSGSLNSNRGILKIDNSKILTSITVNKANENDENNTTDNVNIIDEGLKRLSTLEVIKVPQVRIHLLVLAFSFFSSSIISFVMYFSLDSVAGDPYMNMFIMGIAKFSAGLTPYFLSKWFGRMTIFLFSLALSVGGSWILIISWYGFGQIDGVFISILCQVLAATTDPVFKINHLYSAELFPTTARNTCRGICNGASRIGSMLAPAVILLKRINSGAPYAIISVLLTLQWVLGYLYLPETKNQMSLEDNNEESKT</sequence>
<evidence type="ECO:0000256" key="3">
    <source>
        <dbReference type="ARBA" id="ARBA00022989"/>
    </source>
</evidence>
<dbReference type="Gene3D" id="1.20.1250.20">
    <property type="entry name" value="MFS general substrate transporter like domains"/>
    <property type="match status" value="1"/>
</dbReference>
<feature type="transmembrane region" description="Helical" evidence="5">
    <location>
        <begin position="476"/>
        <end position="497"/>
    </location>
</feature>